<comment type="caution">
    <text evidence="12">The sequence shown here is derived from an EMBL/GenBank/DDBJ whole genome shotgun (WGS) entry which is preliminary data.</text>
</comment>
<evidence type="ECO:0000256" key="3">
    <source>
        <dbReference type="ARBA" id="ARBA00022729"/>
    </source>
</evidence>
<dbReference type="AlphaFoldDB" id="A0A6A4NR77"/>
<dbReference type="InterPro" id="IPR001461">
    <property type="entry name" value="Aspartic_peptidase_A1"/>
</dbReference>
<gene>
    <name evidence="12" type="ORF">Lalb_Chr20g0118821</name>
</gene>
<dbReference type="PANTHER" id="PTHR47966">
    <property type="entry name" value="BETA-SITE APP-CLEAVING ENZYME, ISOFORM A-RELATED"/>
    <property type="match status" value="1"/>
</dbReference>
<keyword evidence="13" id="KW-1185">Reference proteome</keyword>
<evidence type="ECO:0000256" key="8">
    <source>
        <dbReference type="PIRSR" id="PIRSR601461-2"/>
    </source>
</evidence>
<proteinExistence type="inferred from homology"/>
<keyword evidence="4 9" id="KW-0064">Aspartyl protease</keyword>
<sequence length="266" mass="28956">MGDMFNVIVLGLCLSTLLFSLVSSAPNDDGLRLHRIGLKKVKLDSNPDERLAARLGFKEAAILSSGIRKYHLQNNLLGAGDTDIVGLKNYLDAQYYGEISVGTPAQKFTVIFDTGSSNLWVPSTKCYFSVACFFHAKYKSSQSSSYKANGTSAAIQYGTGAISGFFSYDDVKVGDVLVKNQIFIEATKEPGVTFVAAKFDGILGLGFQEISVGNAVPVWYNMVEQGLVNEPVFSFWLNRKPEEEQGGEIVFGGVLLTSKVNILMFP</sequence>
<dbReference type="Gene3D" id="2.40.70.10">
    <property type="entry name" value="Acid Proteases"/>
    <property type="match status" value="1"/>
</dbReference>
<keyword evidence="2 9" id="KW-0645">Protease</keyword>
<reference evidence="13" key="1">
    <citation type="journal article" date="2020" name="Nat. Commun.">
        <title>Genome sequence of the cluster root forming white lupin.</title>
        <authorList>
            <person name="Hufnagel B."/>
            <person name="Marques A."/>
            <person name="Soriano A."/>
            <person name="Marques L."/>
            <person name="Divol F."/>
            <person name="Doumas P."/>
            <person name="Sallet E."/>
            <person name="Mancinotti D."/>
            <person name="Carrere S."/>
            <person name="Marande W."/>
            <person name="Arribat S."/>
            <person name="Keller J."/>
            <person name="Huneau C."/>
            <person name="Blein T."/>
            <person name="Aime D."/>
            <person name="Laguerre M."/>
            <person name="Taylor J."/>
            <person name="Schubert V."/>
            <person name="Nelson M."/>
            <person name="Geu-Flores F."/>
            <person name="Crespi M."/>
            <person name="Gallardo-Guerrero K."/>
            <person name="Delaux P.-M."/>
            <person name="Salse J."/>
            <person name="Berges H."/>
            <person name="Guyot R."/>
            <person name="Gouzy J."/>
            <person name="Peret B."/>
        </authorList>
    </citation>
    <scope>NUCLEOTIDE SEQUENCE [LARGE SCALE GENOMIC DNA]</scope>
    <source>
        <strain evidence="13">cv. Amiga</strain>
    </source>
</reference>
<protein>
    <submittedName>
        <fullName evidence="12">Putative phytepsin</fullName>
    </submittedName>
</protein>
<dbReference type="OrthoDB" id="771136at2759"/>
<comment type="similarity">
    <text evidence="1 9">Belongs to the peptidase A1 family.</text>
</comment>
<dbReference type="PRINTS" id="PR00792">
    <property type="entry name" value="PEPSIN"/>
</dbReference>
<feature type="signal peptide" evidence="10">
    <location>
        <begin position="1"/>
        <end position="24"/>
    </location>
</feature>
<dbReference type="Proteomes" id="UP000447434">
    <property type="component" value="Chromosome 20"/>
</dbReference>
<dbReference type="Pfam" id="PF00026">
    <property type="entry name" value="Asp"/>
    <property type="match status" value="1"/>
</dbReference>
<name>A0A6A4NR77_LUPAL</name>
<organism evidence="12 13">
    <name type="scientific">Lupinus albus</name>
    <name type="common">White lupine</name>
    <name type="synonym">Lupinus termis</name>
    <dbReference type="NCBI Taxonomy" id="3870"/>
    <lineage>
        <taxon>Eukaryota</taxon>
        <taxon>Viridiplantae</taxon>
        <taxon>Streptophyta</taxon>
        <taxon>Embryophyta</taxon>
        <taxon>Tracheophyta</taxon>
        <taxon>Spermatophyta</taxon>
        <taxon>Magnoliopsida</taxon>
        <taxon>eudicotyledons</taxon>
        <taxon>Gunneridae</taxon>
        <taxon>Pentapetalae</taxon>
        <taxon>rosids</taxon>
        <taxon>fabids</taxon>
        <taxon>Fabales</taxon>
        <taxon>Fabaceae</taxon>
        <taxon>Papilionoideae</taxon>
        <taxon>50 kb inversion clade</taxon>
        <taxon>genistoids sensu lato</taxon>
        <taxon>core genistoids</taxon>
        <taxon>Genisteae</taxon>
        <taxon>Lupinus</taxon>
    </lineage>
</organism>
<evidence type="ECO:0000259" key="11">
    <source>
        <dbReference type="PROSITE" id="PS51767"/>
    </source>
</evidence>
<dbReference type="PROSITE" id="PS00141">
    <property type="entry name" value="ASP_PROTEASE"/>
    <property type="match status" value="1"/>
</dbReference>
<evidence type="ECO:0000256" key="9">
    <source>
        <dbReference type="RuleBase" id="RU000454"/>
    </source>
</evidence>
<dbReference type="SUPFAM" id="SSF50630">
    <property type="entry name" value="Acid proteases"/>
    <property type="match status" value="1"/>
</dbReference>
<dbReference type="EMBL" id="WOCE01000020">
    <property type="protein sequence ID" value="KAE9591471.1"/>
    <property type="molecule type" value="Genomic_DNA"/>
</dbReference>
<accession>A0A6A4NR77</accession>
<dbReference type="GO" id="GO:0006508">
    <property type="term" value="P:proteolysis"/>
    <property type="evidence" value="ECO:0007669"/>
    <property type="project" value="UniProtKB-KW"/>
</dbReference>
<evidence type="ECO:0000256" key="6">
    <source>
        <dbReference type="ARBA" id="ARBA00023157"/>
    </source>
</evidence>
<evidence type="ECO:0000256" key="10">
    <source>
        <dbReference type="SAM" id="SignalP"/>
    </source>
</evidence>
<evidence type="ECO:0000313" key="12">
    <source>
        <dbReference type="EMBL" id="KAE9591471.1"/>
    </source>
</evidence>
<keyword evidence="7" id="KW-0325">Glycoprotein</keyword>
<evidence type="ECO:0000256" key="7">
    <source>
        <dbReference type="ARBA" id="ARBA00023180"/>
    </source>
</evidence>
<dbReference type="InterPro" id="IPR021109">
    <property type="entry name" value="Peptidase_aspartic_dom_sf"/>
</dbReference>
<evidence type="ECO:0000313" key="13">
    <source>
        <dbReference type="Proteomes" id="UP000447434"/>
    </source>
</evidence>
<dbReference type="InterPro" id="IPR001969">
    <property type="entry name" value="Aspartic_peptidase_AS"/>
</dbReference>
<dbReference type="InterPro" id="IPR033121">
    <property type="entry name" value="PEPTIDASE_A1"/>
</dbReference>
<dbReference type="PROSITE" id="PS51767">
    <property type="entry name" value="PEPTIDASE_A1"/>
    <property type="match status" value="1"/>
</dbReference>
<dbReference type="PANTHER" id="PTHR47966:SF15">
    <property type="entry name" value="FUNGAL PROTEINASE A, ASPARTIC PROTEINASE SUPERFAMILY PROTEIN"/>
    <property type="match status" value="1"/>
</dbReference>
<keyword evidence="5 9" id="KW-0378">Hydrolase</keyword>
<feature type="disulfide bond" evidence="8">
    <location>
        <begin position="126"/>
        <end position="132"/>
    </location>
</feature>
<feature type="chain" id="PRO_5025429690" evidence="10">
    <location>
        <begin position="25"/>
        <end position="266"/>
    </location>
</feature>
<evidence type="ECO:0000256" key="2">
    <source>
        <dbReference type="ARBA" id="ARBA00022670"/>
    </source>
</evidence>
<evidence type="ECO:0000256" key="4">
    <source>
        <dbReference type="ARBA" id="ARBA00022750"/>
    </source>
</evidence>
<evidence type="ECO:0000256" key="1">
    <source>
        <dbReference type="ARBA" id="ARBA00007447"/>
    </source>
</evidence>
<evidence type="ECO:0000256" key="5">
    <source>
        <dbReference type="ARBA" id="ARBA00022801"/>
    </source>
</evidence>
<dbReference type="GO" id="GO:0004190">
    <property type="term" value="F:aspartic-type endopeptidase activity"/>
    <property type="evidence" value="ECO:0007669"/>
    <property type="project" value="UniProtKB-KW"/>
</dbReference>
<keyword evidence="3 10" id="KW-0732">Signal</keyword>
<dbReference type="FunFam" id="2.40.70.10:FF:000009">
    <property type="entry name" value="Aspartic proteinase A1"/>
    <property type="match status" value="1"/>
</dbReference>
<feature type="domain" description="Peptidase A1" evidence="11">
    <location>
        <begin position="95"/>
        <end position="266"/>
    </location>
</feature>
<keyword evidence="6 8" id="KW-1015">Disulfide bond</keyword>